<sequence length="81" mass="8447">MKHRSKIILTAAVAASLLTTVPSATAAQTGHGHTSKPTVVLVHGAWADGSSWSGVTQRLQRRGYTVDVVPNPLRGLASDST</sequence>
<comment type="caution">
    <text evidence="2">The sequence shown here is derived from an EMBL/GenBank/DDBJ whole genome shotgun (WGS) entry which is preliminary data.</text>
</comment>
<gene>
    <name evidence="2" type="ORF">FHX39_001406</name>
</gene>
<feature type="signal peptide" evidence="1">
    <location>
        <begin position="1"/>
        <end position="26"/>
    </location>
</feature>
<accession>A0A7W5JVB8</accession>
<proteinExistence type="predicted"/>
<dbReference type="RefSeq" id="WP_198423290.1">
    <property type="nucleotide sequence ID" value="NZ_JACHZG010000001.1"/>
</dbReference>
<dbReference type="InterPro" id="IPR029058">
    <property type="entry name" value="AB_hydrolase_fold"/>
</dbReference>
<keyword evidence="3" id="KW-1185">Reference proteome</keyword>
<dbReference type="SUPFAM" id="SSF53474">
    <property type="entry name" value="alpha/beta-Hydrolases"/>
    <property type="match status" value="1"/>
</dbReference>
<evidence type="ECO:0000313" key="3">
    <source>
        <dbReference type="Proteomes" id="UP000565572"/>
    </source>
</evidence>
<keyword evidence="1" id="KW-0732">Signal</keyword>
<evidence type="ECO:0000256" key="1">
    <source>
        <dbReference type="SAM" id="SignalP"/>
    </source>
</evidence>
<reference evidence="2 3" key="1">
    <citation type="submission" date="2020-08" db="EMBL/GenBank/DDBJ databases">
        <title>Sequencing the genomes of 1000 actinobacteria strains.</title>
        <authorList>
            <person name="Klenk H.-P."/>
        </authorList>
    </citation>
    <scope>NUCLEOTIDE SEQUENCE [LARGE SCALE GENOMIC DNA]</scope>
    <source>
        <strain evidence="2 3">DSM 11053</strain>
    </source>
</reference>
<dbReference type="Proteomes" id="UP000565572">
    <property type="component" value="Unassembled WGS sequence"/>
</dbReference>
<protein>
    <submittedName>
        <fullName evidence="2">Pimeloyl-ACP methyl ester carboxylesterase</fullName>
    </submittedName>
</protein>
<dbReference type="AlphaFoldDB" id="A0A7W5JVB8"/>
<organism evidence="2 3">
    <name type="scientific">Microlunatus antarcticus</name>
    <dbReference type="NCBI Taxonomy" id="53388"/>
    <lineage>
        <taxon>Bacteria</taxon>
        <taxon>Bacillati</taxon>
        <taxon>Actinomycetota</taxon>
        <taxon>Actinomycetes</taxon>
        <taxon>Propionibacteriales</taxon>
        <taxon>Propionibacteriaceae</taxon>
        <taxon>Microlunatus</taxon>
    </lineage>
</organism>
<dbReference type="Gene3D" id="3.40.50.1820">
    <property type="entry name" value="alpha/beta hydrolase"/>
    <property type="match status" value="1"/>
</dbReference>
<evidence type="ECO:0000313" key="2">
    <source>
        <dbReference type="EMBL" id="MBB3326462.1"/>
    </source>
</evidence>
<dbReference type="EMBL" id="JACHZG010000001">
    <property type="protein sequence ID" value="MBB3326462.1"/>
    <property type="molecule type" value="Genomic_DNA"/>
</dbReference>
<name>A0A7W5JVB8_9ACTN</name>
<feature type="chain" id="PRO_5030875094" evidence="1">
    <location>
        <begin position="27"/>
        <end position="81"/>
    </location>
</feature>